<dbReference type="OrthoDB" id="9788327at2"/>
<dbReference type="AlphaFoldDB" id="A0A1M5FKA0"/>
<dbReference type="EMBL" id="FQWF01000001">
    <property type="protein sequence ID" value="SHF91859.1"/>
    <property type="molecule type" value="Genomic_DNA"/>
</dbReference>
<keyword evidence="3" id="KW-1185">Reference proteome</keyword>
<name>A0A1M5FKA0_9FLAO</name>
<dbReference type="Gene3D" id="3.10.620.30">
    <property type="match status" value="1"/>
</dbReference>
<sequence>MKNIFVILLFFFTLINFGQATTAYSLIDAKMKAMPSSSTTSTTAIASYIKENFKTQTDKVRASFYYTASNISYDVANMFDVNFNETTQEKIATTLKSKKGVCIHYAETFNDINNKMGIQSYVIEGYTKKDGKVGNLAHAWNAAKIDGKWYIFDPTWGSGYVDKGKFFKKMNNIYFKTDPKKMIISHIPFDYLWQFLNYPITNSEFYQGKIQVNKSKKYFDFEKEISIYNNLKKEDQLFESAERIKKNGLKSAMILERYEGKNEHLDNLRNNNTIEKLNAIVFEMNEAVVLLNDFIYYRNNKFKPTFSDDKISKMIESPREKLKKCENDIYKLAIVSDQNASQVAAIKKNLIITLAQAEEHAVFVKNYLTKSKIVRKTMFSKVFWL</sequence>
<gene>
    <name evidence="2" type="ORF">SAMN05444372_101169</name>
</gene>
<dbReference type="STRING" id="229205.SAMN05444372_101169"/>
<feature type="domain" description="Transglutaminase-like" evidence="1">
    <location>
        <begin position="94"/>
        <end position="156"/>
    </location>
</feature>
<accession>A0A1M5FKA0</accession>
<proteinExistence type="predicted"/>
<evidence type="ECO:0000313" key="3">
    <source>
        <dbReference type="Proteomes" id="UP000184020"/>
    </source>
</evidence>
<dbReference type="RefSeq" id="WP_073016248.1">
    <property type="nucleotide sequence ID" value="NZ_FQWF01000001.1"/>
</dbReference>
<dbReference type="SMART" id="SM00460">
    <property type="entry name" value="TGc"/>
    <property type="match status" value="1"/>
</dbReference>
<dbReference type="PANTHER" id="PTHR46333:SF2">
    <property type="entry name" value="CYTOKINESIS PROTEIN 3"/>
    <property type="match status" value="1"/>
</dbReference>
<dbReference type="Proteomes" id="UP000184020">
    <property type="component" value="Unassembled WGS sequence"/>
</dbReference>
<reference evidence="3" key="1">
    <citation type="submission" date="2016-11" db="EMBL/GenBank/DDBJ databases">
        <authorList>
            <person name="Varghese N."/>
            <person name="Submissions S."/>
        </authorList>
    </citation>
    <scope>NUCLEOTIDE SEQUENCE [LARGE SCALE GENOMIC DNA]</scope>
    <source>
        <strain evidence="3">DSM 17659</strain>
    </source>
</reference>
<dbReference type="PANTHER" id="PTHR46333">
    <property type="entry name" value="CYTOKINESIS PROTEIN 3"/>
    <property type="match status" value="1"/>
</dbReference>
<protein>
    <submittedName>
        <fullName evidence="2">Transglutaminase-like superfamily protein</fullName>
    </submittedName>
</protein>
<dbReference type="InterPro" id="IPR038765">
    <property type="entry name" value="Papain-like_cys_pep_sf"/>
</dbReference>
<dbReference type="InterPro" id="IPR052557">
    <property type="entry name" value="CAP/Cytokinesis_protein"/>
</dbReference>
<evidence type="ECO:0000313" key="2">
    <source>
        <dbReference type="EMBL" id="SHF91859.1"/>
    </source>
</evidence>
<dbReference type="Pfam" id="PF01841">
    <property type="entry name" value="Transglut_core"/>
    <property type="match status" value="1"/>
</dbReference>
<organism evidence="2 3">
    <name type="scientific">Flavobacterium micromati</name>
    <dbReference type="NCBI Taxonomy" id="229205"/>
    <lineage>
        <taxon>Bacteria</taxon>
        <taxon>Pseudomonadati</taxon>
        <taxon>Bacteroidota</taxon>
        <taxon>Flavobacteriia</taxon>
        <taxon>Flavobacteriales</taxon>
        <taxon>Flavobacteriaceae</taxon>
        <taxon>Flavobacterium</taxon>
    </lineage>
</organism>
<dbReference type="GO" id="GO:0005737">
    <property type="term" value="C:cytoplasm"/>
    <property type="evidence" value="ECO:0007669"/>
    <property type="project" value="TreeGrafter"/>
</dbReference>
<dbReference type="InterPro" id="IPR002931">
    <property type="entry name" value="Transglutaminase-like"/>
</dbReference>
<dbReference type="SUPFAM" id="SSF54001">
    <property type="entry name" value="Cysteine proteinases"/>
    <property type="match status" value="1"/>
</dbReference>
<evidence type="ECO:0000259" key="1">
    <source>
        <dbReference type="SMART" id="SM00460"/>
    </source>
</evidence>